<keyword evidence="2" id="KW-1185">Reference proteome</keyword>
<evidence type="ECO:0000313" key="1">
    <source>
        <dbReference type="EMBL" id="ANU14026.1"/>
    </source>
</evidence>
<protein>
    <submittedName>
        <fullName evidence="1">Uncharacterized protein</fullName>
    </submittedName>
</protein>
<dbReference type="AlphaFoldDB" id="A0A1C7DR74"/>
<dbReference type="KEGG" id="phc:BBI08_09240"/>
<gene>
    <name evidence="1" type="ORF">BBI08_09240</name>
</gene>
<sequence length="67" mass="7831">MSISRSEKLHKRFPSDILWTNFNKKCGIGRFNSDGHKAEWQSGVFCRLARLIYDSEELADATRQQKK</sequence>
<evidence type="ECO:0000313" key="2">
    <source>
        <dbReference type="Proteomes" id="UP000092687"/>
    </source>
</evidence>
<accession>A0A1C7DR74</accession>
<name>A0A1C7DR74_9BACL</name>
<dbReference type="EMBL" id="CP016537">
    <property type="protein sequence ID" value="ANU14026.1"/>
    <property type="molecule type" value="Genomic_DNA"/>
</dbReference>
<reference evidence="1" key="1">
    <citation type="submission" date="2016-10" db="EMBL/GenBank/DDBJ databases">
        <authorList>
            <person name="de Groot N.N."/>
        </authorList>
    </citation>
    <scope>NUCLEOTIDE SEQUENCE</scope>
    <source>
        <strain evidence="1">DSM 24743</strain>
    </source>
</reference>
<proteinExistence type="predicted"/>
<dbReference type="Proteomes" id="UP000092687">
    <property type="component" value="Chromosome"/>
</dbReference>
<organism evidence="1 2">
    <name type="scientific">Planococcus halocryophilus</name>
    <dbReference type="NCBI Taxonomy" id="1215089"/>
    <lineage>
        <taxon>Bacteria</taxon>
        <taxon>Bacillati</taxon>
        <taxon>Bacillota</taxon>
        <taxon>Bacilli</taxon>
        <taxon>Bacillales</taxon>
        <taxon>Caryophanaceae</taxon>
        <taxon>Planococcus</taxon>
    </lineage>
</organism>
<dbReference type="STRING" id="1215089.BBI08_09240"/>